<dbReference type="Proteomes" id="UP001629230">
    <property type="component" value="Unassembled WGS sequence"/>
</dbReference>
<gene>
    <name evidence="2" type="ORF">PQR57_06730</name>
</gene>
<feature type="signal peptide" evidence="1">
    <location>
        <begin position="1"/>
        <end position="23"/>
    </location>
</feature>
<keyword evidence="1" id="KW-0732">Signal</keyword>
<dbReference type="EMBL" id="JAQQEZ010000004">
    <property type="protein sequence ID" value="MFM0000704.1"/>
    <property type="molecule type" value="Genomic_DNA"/>
</dbReference>
<sequence length="131" mass="14412">MLFHRRKTAAYALLSCVVLDFMALQTGKHAQKSTAKGATPQPQIAIYPVKTRICRVKTDFMTSRIACNLRCMLIVTPALSRRAQATKADSAVLRAFFSRIPGFRAVHRDTAIGTFGALHGAHSVARHVAYL</sequence>
<evidence type="ECO:0008006" key="4">
    <source>
        <dbReference type="Google" id="ProtNLM"/>
    </source>
</evidence>
<name>A0ABW9AKP7_9BURK</name>
<evidence type="ECO:0000313" key="2">
    <source>
        <dbReference type="EMBL" id="MFM0000704.1"/>
    </source>
</evidence>
<protein>
    <recommendedName>
        <fullName evidence="4">Secreted protein</fullName>
    </recommendedName>
</protein>
<proteinExistence type="predicted"/>
<evidence type="ECO:0000256" key="1">
    <source>
        <dbReference type="SAM" id="SignalP"/>
    </source>
</evidence>
<dbReference type="RefSeq" id="WP_408176218.1">
    <property type="nucleotide sequence ID" value="NZ_JAQQEZ010000004.1"/>
</dbReference>
<keyword evidence="3" id="KW-1185">Reference proteome</keyword>
<reference evidence="2 3" key="1">
    <citation type="journal article" date="2024" name="Chem. Sci.">
        <title>Discovery of megapolipeptins by genome mining of a Burkholderiales bacteria collection.</title>
        <authorList>
            <person name="Paulo B.S."/>
            <person name="Recchia M.J.J."/>
            <person name="Lee S."/>
            <person name="Fergusson C.H."/>
            <person name="Romanowski S.B."/>
            <person name="Hernandez A."/>
            <person name="Krull N."/>
            <person name="Liu D.Y."/>
            <person name="Cavanagh H."/>
            <person name="Bos A."/>
            <person name="Gray C.A."/>
            <person name="Murphy B.T."/>
            <person name="Linington R.G."/>
            <person name="Eustaquio A.S."/>
        </authorList>
    </citation>
    <scope>NUCLEOTIDE SEQUENCE [LARGE SCALE GENOMIC DNA]</scope>
    <source>
        <strain evidence="2 3">RL17-350-BIC-A</strain>
    </source>
</reference>
<accession>A0ABW9AKP7</accession>
<evidence type="ECO:0000313" key="3">
    <source>
        <dbReference type="Proteomes" id="UP001629230"/>
    </source>
</evidence>
<feature type="chain" id="PRO_5046481648" description="Secreted protein" evidence="1">
    <location>
        <begin position="24"/>
        <end position="131"/>
    </location>
</feature>
<organism evidence="2 3">
    <name type="scientific">Paraburkholderia dipogonis</name>
    <dbReference type="NCBI Taxonomy" id="1211383"/>
    <lineage>
        <taxon>Bacteria</taxon>
        <taxon>Pseudomonadati</taxon>
        <taxon>Pseudomonadota</taxon>
        <taxon>Betaproteobacteria</taxon>
        <taxon>Burkholderiales</taxon>
        <taxon>Burkholderiaceae</taxon>
        <taxon>Paraburkholderia</taxon>
    </lineage>
</organism>
<comment type="caution">
    <text evidence="2">The sequence shown here is derived from an EMBL/GenBank/DDBJ whole genome shotgun (WGS) entry which is preliminary data.</text>
</comment>